<dbReference type="EMBL" id="JBIYDN010000003">
    <property type="protein sequence ID" value="MFK4441356.1"/>
    <property type="molecule type" value="Genomic_DNA"/>
</dbReference>
<reference evidence="1 2" key="1">
    <citation type="submission" date="2024-11" db="EMBL/GenBank/DDBJ databases">
        <title>Using genomics to understand microbial adaptation to soil warming.</title>
        <authorList>
            <person name="Deangelis K.M. PhD."/>
        </authorList>
    </citation>
    <scope>NUCLEOTIDE SEQUENCE [LARGE SCALE GENOMIC DNA]</scope>
    <source>
        <strain evidence="1 2">GAS97</strain>
    </source>
</reference>
<comment type="caution">
    <text evidence="1">The sequence shown here is derived from an EMBL/GenBank/DDBJ whole genome shotgun (WGS) entry which is preliminary data.</text>
</comment>
<proteinExistence type="predicted"/>
<protein>
    <submittedName>
        <fullName evidence="1">Uncharacterized protein</fullName>
    </submittedName>
</protein>
<gene>
    <name evidence="1" type="ORF">ABH943_001367</name>
</gene>
<name>A0ABW8MFX2_9BURK</name>
<accession>A0ABW8MFX2</accession>
<keyword evidence="2" id="KW-1185">Reference proteome</keyword>
<dbReference type="Proteomes" id="UP001620514">
    <property type="component" value="Unassembled WGS sequence"/>
</dbReference>
<evidence type="ECO:0000313" key="1">
    <source>
        <dbReference type="EMBL" id="MFK4441356.1"/>
    </source>
</evidence>
<evidence type="ECO:0000313" key="2">
    <source>
        <dbReference type="Proteomes" id="UP001620514"/>
    </source>
</evidence>
<organism evidence="1 2">
    <name type="scientific">Caballeronia udeis</name>
    <dbReference type="NCBI Taxonomy" id="1232866"/>
    <lineage>
        <taxon>Bacteria</taxon>
        <taxon>Pseudomonadati</taxon>
        <taxon>Pseudomonadota</taxon>
        <taxon>Betaproteobacteria</taxon>
        <taxon>Burkholderiales</taxon>
        <taxon>Burkholderiaceae</taxon>
        <taxon>Caballeronia</taxon>
    </lineage>
</organism>
<dbReference type="RefSeq" id="WP_404605175.1">
    <property type="nucleotide sequence ID" value="NZ_JBIYDN010000003.1"/>
</dbReference>
<sequence>MLSAREVYEHVRGHLLTQRAVSEDENGSCRLRGDDGRKCAIGSLIRDDLYCSDIEGVGIAYYQNSRDGALLRALLASGVDIYNEHIVKLLMELEELHDNTHVDEWPQLLAALGRRHAVI</sequence>